<dbReference type="GO" id="GO:0004467">
    <property type="term" value="F:long-chain fatty acid-CoA ligase activity"/>
    <property type="evidence" value="ECO:0007669"/>
    <property type="project" value="TreeGrafter"/>
</dbReference>
<evidence type="ECO:0000259" key="4">
    <source>
        <dbReference type="Pfam" id="PF00501"/>
    </source>
</evidence>
<gene>
    <name evidence="6" type="ORF">ACAOBT_LOCUS27740</name>
</gene>
<dbReference type="GO" id="GO:0005777">
    <property type="term" value="C:peroxisome"/>
    <property type="evidence" value="ECO:0007669"/>
    <property type="project" value="UniProtKB-SubCell"/>
</dbReference>
<dbReference type="AlphaFoldDB" id="A0A9P0LWI4"/>
<dbReference type="PANTHER" id="PTHR24096:SF422">
    <property type="entry name" value="BCDNA.GH02901"/>
    <property type="match status" value="1"/>
</dbReference>
<accession>A0A9P0LWI4</accession>
<dbReference type="GO" id="GO:0046949">
    <property type="term" value="P:fatty-acyl-CoA biosynthetic process"/>
    <property type="evidence" value="ECO:0007669"/>
    <property type="project" value="TreeGrafter"/>
</dbReference>
<dbReference type="InterPro" id="IPR020845">
    <property type="entry name" value="AMP-binding_CS"/>
</dbReference>
<dbReference type="Pfam" id="PF13193">
    <property type="entry name" value="AMP-binding_C"/>
    <property type="match status" value="1"/>
</dbReference>
<dbReference type="Gene3D" id="3.30.300.30">
    <property type="match status" value="1"/>
</dbReference>
<dbReference type="FunFam" id="3.30.300.30:FF:000007">
    <property type="entry name" value="4-coumarate--CoA ligase 2"/>
    <property type="match status" value="1"/>
</dbReference>
<evidence type="ECO:0000259" key="5">
    <source>
        <dbReference type="Pfam" id="PF13193"/>
    </source>
</evidence>
<dbReference type="PROSITE" id="PS00455">
    <property type="entry name" value="AMP_BINDING"/>
    <property type="match status" value="1"/>
</dbReference>
<protein>
    <submittedName>
        <fullName evidence="6">Uncharacterized protein</fullName>
    </submittedName>
</protein>
<reference evidence="6" key="1">
    <citation type="submission" date="2022-03" db="EMBL/GenBank/DDBJ databases">
        <authorList>
            <person name="Sayadi A."/>
        </authorList>
    </citation>
    <scope>NUCLEOTIDE SEQUENCE</scope>
</reference>
<dbReference type="Gene3D" id="2.30.38.10">
    <property type="entry name" value="Luciferase, Domain 3"/>
    <property type="match status" value="1"/>
</dbReference>
<feature type="domain" description="AMP-dependent synthetase/ligase" evidence="4">
    <location>
        <begin position="7"/>
        <end position="234"/>
    </location>
</feature>
<evidence type="ECO:0000256" key="2">
    <source>
        <dbReference type="ARBA" id="ARBA00006432"/>
    </source>
</evidence>
<sequence length="375" mass="41227">MPDFHYTDPDSLAFLPYSSGTTGLPKGVQLIHRNIVANLCQSSHPSSNLIETATDSYQEVIPVVLPMFHIYGFSVCMMYTGTNGSKLITLPKFTPELYISVIKNNPVTSAFVAPPLVLFLTHHSDVKPEYFKHLRRVVSGAAPLGQLDEDKFKEKFGSHIQVKQGYGLTETSPVVCFFPNEIKTKTNIGGSVGKPIPATILKVINPNDPKATPLGVNETGEILVKGPQVMKGYHNRPEETANVFLDGWLRTGDIGYYNEDGFVFISDRLKELIKVKGYQVPPAELEEIIRDIPEVEDAAVIGIPHPTDGEVPRAYVVPKKGKTVDPEAVKSYVAGKVAKYKQLKGGVSVVGEIPKNPTGKILRRKLKTIWEDTGC</sequence>
<dbReference type="EMBL" id="CAKOFQ010007567">
    <property type="protein sequence ID" value="CAH2003986.1"/>
    <property type="molecule type" value="Genomic_DNA"/>
</dbReference>
<evidence type="ECO:0000313" key="7">
    <source>
        <dbReference type="Proteomes" id="UP001152888"/>
    </source>
</evidence>
<evidence type="ECO:0000313" key="6">
    <source>
        <dbReference type="EMBL" id="CAH2003986.1"/>
    </source>
</evidence>
<dbReference type="InterPro" id="IPR000873">
    <property type="entry name" value="AMP-dep_synth/lig_dom"/>
</dbReference>
<proteinExistence type="inferred from homology"/>
<organism evidence="6 7">
    <name type="scientific">Acanthoscelides obtectus</name>
    <name type="common">Bean weevil</name>
    <name type="synonym">Bruchus obtectus</name>
    <dbReference type="NCBI Taxonomy" id="200917"/>
    <lineage>
        <taxon>Eukaryota</taxon>
        <taxon>Metazoa</taxon>
        <taxon>Ecdysozoa</taxon>
        <taxon>Arthropoda</taxon>
        <taxon>Hexapoda</taxon>
        <taxon>Insecta</taxon>
        <taxon>Pterygota</taxon>
        <taxon>Neoptera</taxon>
        <taxon>Endopterygota</taxon>
        <taxon>Coleoptera</taxon>
        <taxon>Polyphaga</taxon>
        <taxon>Cucujiformia</taxon>
        <taxon>Chrysomeloidea</taxon>
        <taxon>Chrysomelidae</taxon>
        <taxon>Bruchinae</taxon>
        <taxon>Bruchini</taxon>
        <taxon>Acanthoscelides</taxon>
    </lineage>
</organism>
<dbReference type="Gene3D" id="3.40.50.980">
    <property type="match status" value="2"/>
</dbReference>
<evidence type="ECO:0000256" key="1">
    <source>
        <dbReference type="ARBA" id="ARBA00004275"/>
    </source>
</evidence>
<name>A0A9P0LWI4_ACAOB</name>
<keyword evidence="7" id="KW-1185">Reference proteome</keyword>
<dbReference type="OrthoDB" id="10253869at2759"/>
<comment type="subcellular location">
    <subcellularLocation>
        <location evidence="1">Peroxisome</location>
    </subcellularLocation>
</comment>
<dbReference type="SUPFAM" id="SSF56801">
    <property type="entry name" value="Acetyl-CoA synthetase-like"/>
    <property type="match status" value="1"/>
</dbReference>
<dbReference type="InterPro" id="IPR045851">
    <property type="entry name" value="AMP-bd_C_sf"/>
</dbReference>
<dbReference type="PANTHER" id="PTHR24096">
    <property type="entry name" value="LONG-CHAIN-FATTY-ACID--COA LIGASE"/>
    <property type="match status" value="1"/>
</dbReference>
<dbReference type="InterPro" id="IPR025110">
    <property type="entry name" value="AMP-bd_C"/>
</dbReference>
<feature type="domain" description="AMP-binding enzyme C-terminal" evidence="5">
    <location>
        <begin position="284"/>
        <end position="360"/>
    </location>
</feature>
<keyword evidence="3" id="KW-0576">Peroxisome</keyword>
<comment type="similarity">
    <text evidence="2">Belongs to the ATP-dependent AMP-binding enzyme family.</text>
</comment>
<comment type="caution">
    <text evidence="6">The sequence shown here is derived from an EMBL/GenBank/DDBJ whole genome shotgun (WGS) entry which is preliminary data.</text>
</comment>
<dbReference type="Pfam" id="PF00501">
    <property type="entry name" value="AMP-binding"/>
    <property type="match status" value="1"/>
</dbReference>
<dbReference type="Proteomes" id="UP001152888">
    <property type="component" value="Unassembled WGS sequence"/>
</dbReference>
<evidence type="ECO:0000256" key="3">
    <source>
        <dbReference type="ARBA" id="ARBA00023140"/>
    </source>
</evidence>